<keyword evidence="1" id="KW-0812">Transmembrane</keyword>
<evidence type="ECO:0000313" key="2">
    <source>
        <dbReference type="EMBL" id="KAK3610570.1"/>
    </source>
</evidence>
<dbReference type="AlphaFoldDB" id="A0AAE0TIJ2"/>
<evidence type="ECO:0000256" key="1">
    <source>
        <dbReference type="SAM" id="Phobius"/>
    </source>
</evidence>
<accession>A0AAE0TIJ2</accession>
<name>A0AAE0TIJ2_9BIVA</name>
<feature type="non-terminal residue" evidence="2">
    <location>
        <position position="1"/>
    </location>
</feature>
<evidence type="ECO:0000313" key="3">
    <source>
        <dbReference type="Proteomes" id="UP001195483"/>
    </source>
</evidence>
<proteinExistence type="predicted"/>
<keyword evidence="1" id="KW-0472">Membrane</keyword>
<feature type="transmembrane region" description="Helical" evidence="1">
    <location>
        <begin position="79"/>
        <end position="103"/>
    </location>
</feature>
<reference evidence="2" key="2">
    <citation type="journal article" date="2021" name="Genome Biol. Evol.">
        <title>Developing a high-quality reference genome for a parasitic bivalve with doubly uniparental inheritance (Bivalvia: Unionida).</title>
        <authorList>
            <person name="Smith C.H."/>
        </authorList>
    </citation>
    <scope>NUCLEOTIDE SEQUENCE</scope>
    <source>
        <strain evidence="2">CHS0354</strain>
        <tissue evidence="2">Mantle</tissue>
    </source>
</reference>
<keyword evidence="3" id="KW-1185">Reference proteome</keyword>
<organism evidence="2 3">
    <name type="scientific">Potamilus streckersoni</name>
    <dbReference type="NCBI Taxonomy" id="2493646"/>
    <lineage>
        <taxon>Eukaryota</taxon>
        <taxon>Metazoa</taxon>
        <taxon>Spiralia</taxon>
        <taxon>Lophotrochozoa</taxon>
        <taxon>Mollusca</taxon>
        <taxon>Bivalvia</taxon>
        <taxon>Autobranchia</taxon>
        <taxon>Heteroconchia</taxon>
        <taxon>Palaeoheterodonta</taxon>
        <taxon>Unionida</taxon>
        <taxon>Unionoidea</taxon>
        <taxon>Unionidae</taxon>
        <taxon>Ambleminae</taxon>
        <taxon>Lampsilini</taxon>
        <taxon>Potamilus</taxon>
    </lineage>
</organism>
<dbReference type="EMBL" id="JAEAOA010000587">
    <property type="protein sequence ID" value="KAK3610570.1"/>
    <property type="molecule type" value="Genomic_DNA"/>
</dbReference>
<protein>
    <submittedName>
        <fullName evidence="2">Uncharacterized protein</fullName>
    </submittedName>
</protein>
<keyword evidence="1" id="KW-1133">Transmembrane helix</keyword>
<gene>
    <name evidence="2" type="ORF">CHS0354_009009</name>
</gene>
<comment type="caution">
    <text evidence="2">The sequence shown here is derived from an EMBL/GenBank/DDBJ whole genome shotgun (WGS) entry which is preliminary data.</text>
</comment>
<feature type="transmembrane region" description="Helical" evidence="1">
    <location>
        <begin position="38"/>
        <end position="59"/>
    </location>
</feature>
<reference evidence="2" key="3">
    <citation type="submission" date="2023-05" db="EMBL/GenBank/DDBJ databases">
        <authorList>
            <person name="Smith C.H."/>
        </authorList>
    </citation>
    <scope>NUCLEOTIDE SEQUENCE</scope>
    <source>
        <strain evidence="2">CHS0354</strain>
        <tissue evidence="2">Mantle</tissue>
    </source>
</reference>
<sequence>IEIPKMQMYGQFVSTETSSSSRSEAFLEFQTELSQKSFIWIGLCVSFFNPFLGPIILILRHLYRKTNDERKKFIYSSCIAILLGASIIVSLLVCVVVITYLSIPCEAKPPRNYVTTNNPITAWINENETDESKRKKYFENLFLALDKMYGARDKNGTMPIINDKTLQQKYII</sequence>
<reference evidence="2" key="1">
    <citation type="journal article" date="2021" name="Genome Biol. Evol.">
        <title>A High-Quality Reference Genome for a Parasitic Bivalve with Doubly Uniparental Inheritance (Bivalvia: Unionida).</title>
        <authorList>
            <person name="Smith C.H."/>
        </authorList>
    </citation>
    <scope>NUCLEOTIDE SEQUENCE</scope>
    <source>
        <strain evidence="2">CHS0354</strain>
    </source>
</reference>
<dbReference type="Proteomes" id="UP001195483">
    <property type="component" value="Unassembled WGS sequence"/>
</dbReference>